<dbReference type="OrthoDB" id="262547at2759"/>
<feature type="transmembrane region" description="Helical" evidence="5">
    <location>
        <begin position="6"/>
        <end position="27"/>
    </location>
</feature>
<dbReference type="Proteomes" id="UP000447434">
    <property type="component" value="Chromosome 22"/>
</dbReference>
<comment type="subcellular location">
    <subcellularLocation>
        <location evidence="1">Membrane</location>
        <topology evidence="1">Multi-pass membrane protein</topology>
    </subcellularLocation>
</comment>
<proteinExistence type="predicted"/>
<feature type="transmembrane region" description="Helical" evidence="5">
    <location>
        <begin position="219"/>
        <end position="240"/>
    </location>
</feature>
<feature type="transmembrane region" description="Helical" evidence="5">
    <location>
        <begin position="69"/>
        <end position="87"/>
    </location>
</feature>
<evidence type="ECO:0000313" key="6">
    <source>
        <dbReference type="EMBL" id="KAE9588149.1"/>
    </source>
</evidence>
<reference evidence="7" key="1">
    <citation type="journal article" date="2020" name="Nat. Commun.">
        <title>Genome sequence of the cluster root forming white lupin.</title>
        <authorList>
            <person name="Hufnagel B."/>
            <person name="Marques A."/>
            <person name="Soriano A."/>
            <person name="Marques L."/>
            <person name="Divol F."/>
            <person name="Doumas P."/>
            <person name="Sallet E."/>
            <person name="Mancinotti D."/>
            <person name="Carrere S."/>
            <person name="Marande W."/>
            <person name="Arribat S."/>
            <person name="Keller J."/>
            <person name="Huneau C."/>
            <person name="Blein T."/>
            <person name="Aime D."/>
            <person name="Laguerre M."/>
            <person name="Taylor J."/>
            <person name="Schubert V."/>
            <person name="Nelson M."/>
            <person name="Geu-Flores F."/>
            <person name="Crespi M."/>
            <person name="Gallardo-Guerrero K."/>
            <person name="Delaux P.-M."/>
            <person name="Salse J."/>
            <person name="Berges H."/>
            <person name="Guyot R."/>
            <person name="Gouzy J."/>
            <person name="Peret B."/>
        </authorList>
    </citation>
    <scope>NUCLEOTIDE SEQUENCE [LARGE SCALE GENOMIC DNA]</scope>
    <source>
        <strain evidence="7">cv. Amiga</strain>
    </source>
</reference>
<dbReference type="AlphaFoldDB" id="A0A6A4NLA9"/>
<dbReference type="GO" id="GO:0005385">
    <property type="term" value="F:zinc ion transmembrane transporter activity"/>
    <property type="evidence" value="ECO:0007669"/>
    <property type="project" value="TreeGrafter"/>
</dbReference>
<sequence length="276" mass="29339">MDSQVKVALALSLVGGLSTSLGALFVIINPAPNLKMLGLLQGFAAGLMLSISFFDLAHNALNALGFLKGNLWFFAGVIFFAVIANFIPEPTLAPTSNGKSRKKNGDDGDKDVMKKHRRQVLYSGIITAIGISLHNFPEGMAVFLGSLKGLRVGINLALAIALHNIPEGVAVALPVYFATQSKWQAFKLATLSGFAEPLGVIIVAYLFPSSLSPEVLEGLLGSVGGVMAFLTLHEMLPLAFDYAGQKQSVKAVFFGMAFMSASLYFLSISLPEEISL</sequence>
<feature type="transmembrane region" description="Helical" evidence="5">
    <location>
        <begin position="252"/>
        <end position="270"/>
    </location>
</feature>
<dbReference type="PANTHER" id="PTHR11040:SF210">
    <property type="entry name" value="ZINC-REGULATED TRANSPORTER 3"/>
    <property type="match status" value="1"/>
</dbReference>
<accession>A0A6A4NLA9</accession>
<keyword evidence="2 5" id="KW-0812">Transmembrane</keyword>
<dbReference type="InterPro" id="IPR003689">
    <property type="entry name" value="ZIP"/>
</dbReference>
<dbReference type="EMBL" id="WOCE01000022">
    <property type="protein sequence ID" value="KAE9588149.1"/>
    <property type="molecule type" value="Genomic_DNA"/>
</dbReference>
<evidence type="ECO:0000313" key="7">
    <source>
        <dbReference type="Proteomes" id="UP000447434"/>
    </source>
</evidence>
<dbReference type="GO" id="GO:0016020">
    <property type="term" value="C:membrane"/>
    <property type="evidence" value="ECO:0007669"/>
    <property type="project" value="UniProtKB-SubCell"/>
</dbReference>
<gene>
    <name evidence="6" type="ORF">Lalb_Chr22g0352331</name>
</gene>
<evidence type="ECO:0000256" key="2">
    <source>
        <dbReference type="ARBA" id="ARBA00022692"/>
    </source>
</evidence>
<feature type="transmembrane region" description="Helical" evidence="5">
    <location>
        <begin position="188"/>
        <end position="207"/>
    </location>
</feature>
<evidence type="ECO:0000256" key="4">
    <source>
        <dbReference type="ARBA" id="ARBA00023136"/>
    </source>
</evidence>
<protein>
    <submittedName>
        <fullName evidence="6">Putative zinc/iron permease</fullName>
    </submittedName>
</protein>
<name>A0A6A4NLA9_LUPAL</name>
<keyword evidence="7" id="KW-1185">Reference proteome</keyword>
<organism evidence="6 7">
    <name type="scientific">Lupinus albus</name>
    <name type="common">White lupine</name>
    <name type="synonym">Lupinus termis</name>
    <dbReference type="NCBI Taxonomy" id="3870"/>
    <lineage>
        <taxon>Eukaryota</taxon>
        <taxon>Viridiplantae</taxon>
        <taxon>Streptophyta</taxon>
        <taxon>Embryophyta</taxon>
        <taxon>Tracheophyta</taxon>
        <taxon>Spermatophyta</taxon>
        <taxon>Magnoliopsida</taxon>
        <taxon>eudicotyledons</taxon>
        <taxon>Gunneridae</taxon>
        <taxon>Pentapetalae</taxon>
        <taxon>rosids</taxon>
        <taxon>fabids</taxon>
        <taxon>Fabales</taxon>
        <taxon>Fabaceae</taxon>
        <taxon>Papilionoideae</taxon>
        <taxon>50 kb inversion clade</taxon>
        <taxon>genistoids sensu lato</taxon>
        <taxon>core genistoids</taxon>
        <taxon>Genisteae</taxon>
        <taxon>Lupinus</taxon>
    </lineage>
</organism>
<feature type="transmembrane region" description="Helical" evidence="5">
    <location>
        <begin position="120"/>
        <end position="136"/>
    </location>
</feature>
<dbReference type="PANTHER" id="PTHR11040">
    <property type="entry name" value="ZINC/IRON TRANSPORTER"/>
    <property type="match status" value="1"/>
</dbReference>
<dbReference type="Pfam" id="PF02535">
    <property type="entry name" value="Zip"/>
    <property type="match status" value="1"/>
</dbReference>
<feature type="transmembrane region" description="Helical" evidence="5">
    <location>
        <begin position="156"/>
        <end position="176"/>
    </location>
</feature>
<evidence type="ECO:0000256" key="1">
    <source>
        <dbReference type="ARBA" id="ARBA00004141"/>
    </source>
</evidence>
<evidence type="ECO:0000256" key="5">
    <source>
        <dbReference type="SAM" id="Phobius"/>
    </source>
</evidence>
<keyword evidence="4 5" id="KW-0472">Membrane</keyword>
<comment type="caution">
    <text evidence="6">The sequence shown here is derived from an EMBL/GenBank/DDBJ whole genome shotgun (WGS) entry which is preliminary data.</text>
</comment>
<evidence type="ECO:0000256" key="3">
    <source>
        <dbReference type="ARBA" id="ARBA00022989"/>
    </source>
</evidence>
<keyword evidence="3 5" id="KW-1133">Transmembrane helix</keyword>